<keyword evidence="1" id="KW-0175">Coiled coil</keyword>
<keyword evidence="2" id="KW-0732">Signal</keyword>
<dbReference type="InParanoid" id="E3K3U7"/>
<name>E3K3U7_PUCGT</name>
<dbReference type="Proteomes" id="UP000008783">
    <property type="component" value="Unassembled WGS sequence"/>
</dbReference>
<evidence type="ECO:0000313" key="4">
    <source>
        <dbReference type="Proteomes" id="UP000008783"/>
    </source>
</evidence>
<dbReference type="GeneID" id="10536686"/>
<protein>
    <submittedName>
        <fullName evidence="3">Uncharacterized protein</fullName>
    </submittedName>
</protein>
<feature type="chain" id="PRO_5005673346" evidence="2">
    <location>
        <begin position="19"/>
        <end position="205"/>
    </location>
</feature>
<dbReference type="VEuPathDB" id="FungiDB:PGTG_04705"/>
<accession>E3K3U7</accession>
<reference evidence="4" key="2">
    <citation type="journal article" date="2011" name="Proc. Natl. Acad. Sci. U.S.A.">
        <title>Obligate biotrophy features unraveled by the genomic analysis of rust fungi.</title>
        <authorList>
            <person name="Duplessis S."/>
            <person name="Cuomo C.A."/>
            <person name="Lin Y.-C."/>
            <person name="Aerts A."/>
            <person name="Tisserant E."/>
            <person name="Veneault-Fourrey C."/>
            <person name="Joly D.L."/>
            <person name="Hacquard S."/>
            <person name="Amselem J."/>
            <person name="Cantarel B.L."/>
            <person name="Chiu R."/>
            <person name="Coutinho P.M."/>
            <person name="Feau N."/>
            <person name="Field M."/>
            <person name="Frey P."/>
            <person name="Gelhaye E."/>
            <person name="Goldberg J."/>
            <person name="Grabherr M.G."/>
            <person name="Kodira C.D."/>
            <person name="Kohler A."/>
            <person name="Kuees U."/>
            <person name="Lindquist E.A."/>
            <person name="Lucas S.M."/>
            <person name="Mago R."/>
            <person name="Mauceli E."/>
            <person name="Morin E."/>
            <person name="Murat C."/>
            <person name="Pangilinan J.L."/>
            <person name="Park R."/>
            <person name="Pearson M."/>
            <person name="Quesneville H."/>
            <person name="Rouhier N."/>
            <person name="Sakthikumar S."/>
            <person name="Salamov A.A."/>
            <person name="Schmutz J."/>
            <person name="Selles B."/>
            <person name="Shapiro H."/>
            <person name="Tanguay P."/>
            <person name="Tuskan G.A."/>
            <person name="Henrissat B."/>
            <person name="Van de Peer Y."/>
            <person name="Rouze P."/>
            <person name="Ellis J.G."/>
            <person name="Dodds P.N."/>
            <person name="Schein J.E."/>
            <person name="Zhong S."/>
            <person name="Hamelin R.C."/>
            <person name="Grigoriev I.V."/>
            <person name="Szabo L.J."/>
            <person name="Martin F."/>
        </authorList>
    </citation>
    <scope>NUCLEOTIDE SEQUENCE [LARGE SCALE GENOMIC DNA]</scope>
    <source>
        <strain evidence="4">CRL 75-36-700-3 / race SCCL</strain>
    </source>
</reference>
<dbReference type="RefSeq" id="XP_003323168.1">
    <property type="nucleotide sequence ID" value="XM_003323120.1"/>
</dbReference>
<sequence>MPSLKIPVLLFALGPLGGNMINQSNYQKIQQQIKQLKQHNMEELNDVVNHLEQLHNYLNSPIEQSGSLNIMGTMPQSLVQPIFQNPSQSLKSKIFGKLEIKSLKSTARNQNLKEIIKSEVVPIWEHLQAEFIHHKCKTEDDAEIKLNYLESLFLLADYIYTNQFLTEEMMGNIDIFKQETIIKMVKFHVDLLITSKGENLFGSLE</sequence>
<evidence type="ECO:0000256" key="2">
    <source>
        <dbReference type="SAM" id="SignalP"/>
    </source>
</evidence>
<gene>
    <name evidence="3" type="ORF">PGTG_04705</name>
</gene>
<evidence type="ECO:0000313" key="3">
    <source>
        <dbReference type="EMBL" id="EFP78749.1"/>
    </source>
</evidence>
<dbReference type="AlphaFoldDB" id="E3K3U7"/>
<feature type="coiled-coil region" evidence="1">
    <location>
        <begin position="26"/>
        <end position="54"/>
    </location>
</feature>
<organism evidence="3 4">
    <name type="scientific">Puccinia graminis f. sp. tritici (strain CRL 75-36-700-3 / race SCCL)</name>
    <name type="common">Black stem rust fungus</name>
    <dbReference type="NCBI Taxonomy" id="418459"/>
    <lineage>
        <taxon>Eukaryota</taxon>
        <taxon>Fungi</taxon>
        <taxon>Dikarya</taxon>
        <taxon>Basidiomycota</taxon>
        <taxon>Pucciniomycotina</taxon>
        <taxon>Pucciniomycetes</taxon>
        <taxon>Pucciniales</taxon>
        <taxon>Pucciniaceae</taxon>
        <taxon>Puccinia</taxon>
    </lineage>
</organism>
<keyword evidence="4" id="KW-1185">Reference proteome</keyword>
<reference key="1">
    <citation type="submission" date="2007-01" db="EMBL/GenBank/DDBJ databases">
        <title>The Genome Sequence of Puccinia graminis f. sp. tritici Strain CRL 75-36-700-3.</title>
        <authorList>
            <consortium name="The Broad Institute Genome Sequencing Platform"/>
            <person name="Birren B."/>
            <person name="Lander E."/>
            <person name="Galagan J."/>
            <person name="Nusbaum C."/>
            <person name="Devon K."/>
            <person name="Cuomo C."/>
            <person name="Jaffe D."/>
            <person name="Butler J."/>
            <person name="Alvarez P."/>
            <person name="Gnerre S."/>
            <person name="Grabherr M."/>
            <person name="Mauceli E."/>
            <person name="Brockman W."/>
            <person name="Young S."/>
            <person name="LaButti K."/>
            <person name="Sykes S."/>
            <person name="DeCaprio D."/>
            <person name="Crawford M."/>
            <person name="Koehrsen M."/>
            <person name="Engels R."/>
            <person name="Montgomery P."/>
            <person name="Pearson M."/>
            <person name="Howarth C."/>
            <person name="Larson L."/>
            <person name="White J."/>
            <person name="Zeng Q."/>
            <person name="Kodira C."/>
            <person name="Yandava C."/>
            <person name="Alvarado L."/>
            <person name="O'Leary S."/>
            <person name="Szabo L."/>
            <person name="Dean R."/>
            <person name="Schein J."/>
        </authorList>
    </citation>
    <scope>NUCLEOTIDE SEQUENCE</scope>
    <source>
        <strain>CRL 75-36-700-3</strain>
    </source>
</reference>
<proteinExistence type="predicted"/>
<feature type="signal peptide" evidence="2">
    <location>
        <begin position="1"/>
        <end position="18"/>
    </location>
</feature>
<dbReference type="EMBL" id="DS178271">
    <property type="protein sequence ID" value="EFP78749.1"/>
    <property type="molecule type" value="Genomic_DNA"/>
</dbReference>
<dbReference type="KEGG" id="pgr:PGTG_04705"/>
<evidence type="ECO:0000256" key="1">
    <source>
        <dbReference type="SAM" id="Coils"/>
    </source>
</evidence>
<dbReference type="OrthoDB" id="2502591at2759"/>
<dbReference type="HOGENOM" id="CLU_1338084_0_0_1"/>